<name>A0AA37MCI5_9HYPH</name>
<keyword evidence="2" id="KW-1185">Reference proteome</keyword>
<accession>A0AA37MCI5</accession>
<evidence type="ECO:0000313" key="1">
    <source>
        <dbReference type="EMBL" id="GJD81152.1"/>
    </source>
</evidence>
<dbReference type="Proteomes" id="UP001055108">
    <property type="component" value="Unassembled WGS sequence"/>
</dbReference>
<evidence type="ECO:0000313" key="2">
    <source>
        <dbReference type="Proteomes" id="UP001055108"/>
    </source>
</evidence>
<reference evidence="1" key="2">
    <citation type="submission" date="2021-08" db="EMBL/GenBank/DDBJ databases">
        <authorList>
            <person name="Tani A."/>
            <person name="Ola A."/>
            <person name="Ogura Y."/>
            <person name="Katsura K."/>
            <person name="Hayashi T."/>
        </authorList>
    </citation>
    <scope>NUCLEOTIDE SEQUENCE</scope>
    <source>
        <strain evidence="1">NBRC 103626</strain>
    </source>
</reference>
<comment type="caution">
    <text evidence="1">The sequence shown here is derived from an EMBL/GenBank/DDBJ whole genome shotgun (WGS) entry which is preliminary data.</text>
</comment>
<dbReference type="EMBL" id="BPQM01000128">
    <property type="protein sequence ID" value="GJD81152.1"/>
    <property type="molecule type" value="Genomic_DNA"/>
</dbReference>
<sequence length="50" mass="5530">MSTALVLGADRTPHETTVQIEGTWLRIEAERLRAAMGQSPALTGVLMRYM</sequence>
<gene>
    <name evidence="1" type="ORF">NBEOAGPD_4397</name>
</gene>
<proteinExistence type="predicted"/>
<organism evidence="1 2">
    <name type="scientific">Methylobacterium gregans</name>
    <dbReference type="NCBI Taxonomy" id="374424"/>
    <lineage>
        <taxon>Bacteria</taxon>
        <taxon>Pseudomonadati</taxon>
        <taxon>Pseudomonadota</taxon>
        <taxon>Alphaproteobacteria</taxon>
        <taxon>Hyphomicrobiales</taxon>
        <taxon>Methylobacteriaceae</taxon>
        <taxon>Methylobacterium</taxon>
    </lineage>
</organism>
<reference evidence="1" key="1">
    <citation type="journal article" date="2016" name="Front. Microbiol.">
        <title>Genome Sequence of the Piezophilic, Mesophilic Sulfate-Reducing Bacterium Desulfovibrio indicus J2T.</title>
        <authorList>
            <person name="Cao J."/>
            <person name="Maignien L."/>
            <person name="Shao Z."/>
            <person name="Alain K."/>
            <person name="Jebbar M."/>
        </authorList>
    </citation>
    <scope>NUCLEOTIDE SEQUENCE</scope>
    <source>
        <strain evidence="1">NBRC 103626</strain>
    </source>
</reference>
<dbReference type="AlphaFoldDB" id="A0AA37MCI5"/>
<protein>
    <submittedName>
        <fullName evidence="1">Uncharacterized protein</fullName>
    </submittedName>
</protein>